<name>A0A378QS09_9GAMM</name>
<protein>
    <submittedName>
        <fullName evidence="1">Uncharacterized protein</fullName>
    </submittedName>
</protein>
<organism evidence="1 2">
    <name type="scientific">Moraxella equi</name>
    <dbReference type="NCBI Taxonomy" id="60442"/>
    <lineage>
        <taxon>Bacteria</taxon>
        <taxon>Pseudomonadati</taxon>
        <taxon>Pseudomonadota</taxon>
        <taxon>Gammaproteobacteria</taxon>
        <taxon>Moraxellales</taxon>
        <taxon>Moraxellaceae</taxon>
        <taxon>Moraxella</taxon>
    </lineage>
</organism>
<dbReference type="RefSeq" id="WP_143823507.1">
    <property type="nucleotide sequence ID" value="NZ_MXAP01000072.1"/>
</dbReference>
<reference evidence="1 2" key="1">
    <citation type="submission" date="2018-06" db="EMBL/GenBank/DDBJ databases">
        <authorList>
            <consortium name="Pathogen Informatics"/>
            <person name="Doyle S."/>
        </authorList>
    </citation>
    <scope>NUCLEOTIDE SEQUENCE [LARGE SCALE GENOMIC DNA]</scope>
    <source>
        <strain evidence="1 2">NCTC11012</strain>
    </source>
</reference>
<sequence length="69" mass="7722">MVWPALNDDLCLCKCSPPPKLVHSQMGFKEKVSSQGVAISTGRLKENPTQTPSTYSTSVRFVDDDRYPY</sequence>
<gene>
    <name evidence="1" type="ORF">NCTC11012_01822</name>
</gene>
<dbReference type="EMBL" id="UGQF01000001">
    <property type="protein sequence ID" value="STZ03568.1"/>
    <property type="molecule type" value="Genomic_DNA"/>
</dbReference>
<evidence type="ECO:0000313" key="1">
    <source>
        <dbReference type="EMBL" id="STZ03568.1"/>
    </source>
</evidence>
<evidence type="ECO:0000313" key="2">
    <source>
        <dbReference type="Proteomes" id="UP000254618"/>
    </source>
</evidence>
<proteinExistence type="predicted"/>
<accession>A0A378QS09</accession>
<dbReference type="Proteomes" id="UP000254618">
    <property type="component" value="Unassembled WGS sequence"/>
</dbReference>
<dbReference type="AlphaFoldDB" id="A0A378QS09"/>